<dbReference type="InterPro" id="IPR017900">
    <property type="entry name" value="4Fe4S_Fe_S_CS"/>
</dbReference>
<dbReference type="InterPro" id="IPR007202">
    <property type="entry name" value="4Fe-4S_dom"/>
</dbReference>
<dbReference type="InterPro" id="IPR004108">
    <property type="entry name" value="Fe_hydrogenase_lsu_C"/>
</dbReference>
<dbReference type="GO" id="GO:0051539">
    <property type="term" value="F:4 iron, 4 sulfur cluster binding"/>
    <property type="evidence" value="ECO:0007669"/>
    <property type="project" value="UniProtKB-KW"/>
</dbReference>
<dbReference type="Gene3D" id="3.30.70.20">
    <property type="match status" value="1"/>
</dbReference>
<gene>
    <name evidence="7" type="ORF">AMJ87_10610</name>
</gene>
<dbReference type="Pfam" id="PF04060">
    <property type="entry name" value="FeS"/>
    <property type="match status" value="1"/>
</dbReference>
<dbReference type="PANTHER" id="PTHR43560:SF1">
    <property type="entry name" value="ION-TRANSLOCATING OXIDOREDUCTASE COMPLEX SUBUNIT B"/>
    <property type="match status" value="1"/>
</dbReference>
<sequence>MARKTDQQIIHSVRINNKKCIGCVRCMRDCPTKAIRVRTGKAVINYERCIDCGECLRVCPYDAVIPMTTSSADLDKFKYKVALPSPVVYSQFGQQVFPDEILSVIKELGFDYVYDEALMCEMISMTIEEYLDETKSPRPVISSTCPVVVRLIQRLFPSLCDLVIPIEPPREAAAKNLRQEIAEKNKILEDDIGIFHITPCAAKMISINYPESMKRSHLDGAISIHEIYNRVMIKLKKERRPSWLYKHHPISGIGVAWTVSGGEIKAFKNFPSVSVSGVYDTIRILEDVESGKLKDIEYLECLICPDGCIGGPLTVENRFVARSTVNRLIRIYGDKRMVDMRRVQKMYRQKFFSFESSLKPKPFAGLATDRIKAIELLKVKKEMLKRLPAIDCGACGAPDCETHATDIARGDGRLEDCVFVKKEVHNE</sequence>
<keyword evidence="2" id="KW-0479">Metal-binding</keyword>
<keyword evidence="1" id="KW-0004">4Fe-4S</keyword>
<protein>
    <recommendedName>
        <fullName evidence="9">Ferredoxin</fullName>
    </recommendedName>
</protein>
<dbReference type="Proteomes" id="UP000051096">
    <property type="component" value="Unassembled WGS sequence"/>
</dbReference>
<dbReference type="InterPro" id="IPR017896">
    <property type="entry name" value="4Fe4S_Fe-S-bd"/>
</dbReference>
<dbReference type="EMBL" id="LJUO01000129">
    <property type="protein sequence ID" value="KPK69365.1"/>
    <property type="molecule type" value="Genomic_DNA"/>
</dbReference>
<evidence type="ECO:0000313" key="7">
    <source>
        <dbReference type="EMBL" id="KPK69365.1"/>
    </source>
</evidence>
<evidence type="ECO:0000313" key="8">
    <source>
        <dbReference type="Proteomes" id="UP000051096"/>
    </source>
</evidence>
<dbReference type="GO" id="GO:0046872">
    <property type="term" value="F:metal ion binding"/>
    <property type="evidence" value="ECO:0007669"/>
    <property type="project" value="UniProtKB-KW"/>
</dbReference>
<dbReference type="InterPro" id="IPR009016">
    <property type="entry name" value="Fe_hydrogenase"/>
</dbReference>
<feature type="domain" description="4Fe-4S ferredoxin-type" evidence="5">
    <location>
        <begin position="40"/>
        <end position="70"/>
    </location>
</feature>
<evidence type="ECO:0000256" key="4">
    <source>
        <dbReference type="ARBA" id="ARBA00023014"/>
    </source>
</evidence>
<evidence type="ECO:0000256" key="3">
    <source>
        <dbReference type="ARBA" id="ARBA00023004"/>
    </source>
</evidence>
<dbReference type="PROSITE" id="PS51379">
    <property type="entry name" value="4FE4S_FER_2"/>
    <property type="match status" value="2"/>
</dbReference>
<dbReference type="Gene3D" id="1.10.15.40">
    <property type="entry name" value="Electron transport complex subunit B, putative Fe-S cluster"/>
    <property type="match status" value="1"/>
</dbReference>
<dbReference type="SUPFAM" id="SSF54862">
    <property type="entry name" value="4Fe-4S ferredoxins"/>
    <property type="match status" value="1"/>
</dbReference>
<dbReference type="Pfam" id="PF02906">
    <property type="entry name" value="Fe_hyd_lg_C"/>
    <property type="match status" value="1"/>
</dbReference>
<comment type="caution">
    <text evidence="7">The sequence shown here is derived from an EMBL/GenBank/DDBJ whole genome shotgun (WGS) entry which is preliminary data.</text>
</comment>
<evidence type="ECO:0000256" key="2">
    <source>
        <dbReference type="ARBA" id="ARBA00022723"/>
    </source>
</evidence>
<feature type="domain" description="4Fe-4S ferredoxin-type" evidence="5">
    <location>
        <begin position="11"/>
        <end position="38"/>
    </location>
</feature>
<reference evidence="7 8" key="1">
    <citation type="journal article" date="2015" name="Microbiome">
        <title>Genomic resolution of linkages in carbon, nitrogen, and sulfur cycling among widespread estuary sediment bacteria.</title>
        <authorList>
            <person name="Baker B.J."/>
            <person name="Lazar C.S."/>
            <person name="Teske A.P."/>
            <person name="Dick G.J."/>
        </authorList>
    </citation>
    <scope>NUCLEOTIDE SEQUENCE [LARGE SCALE GENOMIC DNA]</scope>
    <source>
        <strain evidence="7">SM23_60</strain>
    </source>
</reference>
<dbReference type="PANTHER" id="PTHR43560">
    <property type="entry name" value="ION-TRANSLOCATING OXIDOREDUCTASE COMPLEX SUBUNIT B"/>
    <property type="match status" value="1"/>
</dbReference>
<evidence type="ECO:0000256" key="1">
    <source>
        <dbReference type="ARBA" id="ARBA00022485"/>
    </source>
</evidence>
<dbReference type="PROSITE" id="PS51656">
    <property type="entry name" value="4FE4S"/>
    <property type="match status" value="1"/>
</dbReference>
<dbReference type="SUPFAM" id="SSF53920">
    <property type="entry name" value="Fe-only hydrogenase"/>
    <property type="match status" value="1"/>
</dbReference>
<keyword evidence="4" id="KW-0411">Iron-sulfur</keyword>
<dbReference type="Gene3D" id="3.40.950.10">
    <property type="entry name" value="Fe-only Hydrogenase (Larger Subunit), Chain L, domain 3"/>
    <property type="match status" value="1"/>
</dbReference>
<name>A0A0S8G8L4_UNCW3</name>
<dbReference type="AlphaFoldDB" id="A0A0S8G8L4"/>
<accession>A0A0S8G8L4</accession>
<dbReference type="Pfam" id="PF13237">
    <property type="entry name" value="Fer4_10"/>
    <property type="match status" value="1"/>
</dbReference>
<feature type="domain" description="4Fe-4S" evidence="6">
    <location>
        <begin position="375"/>
        <end position="427"/>
    </location>
</feature>
<evidence type="ECO:0008006" key="9">
    <source>
        <dbReference type="Google" id="ProtNLM"/>
    </source>
</evidence>
<organism evidence="7 8">
    <name type="scientific">candidate division WOR_3 bacterium SM23_60</name>
    <dbReference type="NCBI Taxonomy" id="1703780"/>
    <lineage>
        <taxon>Bacteria</taxon>
        <taxon>Bacteria division WOR-3</taxon>
    </lineage>
</organism>
<keyword evidence="3" id="KW-0408">Iron</keyword>
<evidence type="ECO:0000259" key="5">
    <source>
        <dbReference type="PROSITE" id="PS51379"/>
    </source>
</evidence>
<dbReference type="InterPro" id="IPR050395">
    <property type="entry name" value="4Fe4S_Ferredoxin_RnfB"/>
</dbReference>
<dbReference type="PROSITE" id="PS00198">
    <property type="entry name" value="4FE4S_FER_1"/>
    <property type="match status" value="1"/>
</dbReference>
<evidence type="ECO:0000259" key="6">
    <source>
        <dbReference type="PROSITE" id="PS51656"/>
    </source>
</evidence>
<proteinExistence type="predicted"/>